<comment type="caution">
    <text evidence="1">The sequence shown here is derived from an EMBL/GenBank/DDBJ whole genome shotgun (WGS) entry which is preliminary data.</text>
</comment>
<sequence>MYNFKAGKKYYVSEKNFHAFKRAALNNFVSETLINSFHNNKKNLLLSVKDRRNLQFEDSNFHWVFSNEAIKYFVEVNEFKQEEMEV</sequence>
<reference evidence="1" key="1">
    <citation type="submission" date="2017-02" db="EMBL/GenBank/DDBJ databases">
        <title>Delving into the versatile metabolic prowess of the omnipresent phylum Bacteroidetes.</title>
        <authorList>
            <person name="Nobu M.K."/>
            <person name="Mei R."/>
            <person name="Narihiro T."/>
            <person name="Kuroda K."/>
            <person name="Liu W.-T."/>
        </authorList>
    </citation>
    <scope>NUCLEOTIDE SEQUENCE</scope>
    <source>
        <strain evidence="1">ADurb.Bin160</strain>
    </source>
</reference>
<dbReference type="AlphaFoldDB" id="A0A1V5ZKH9"/>
<proteinExistence type="predicted"/>
<name>A0A1V5ZKH9_9BACT</name>
<dbReference type="Proteomes" id="UP000485621">
    <property type="component" value="Unassembled WGS sequence"/>
</dbReference>
<evidence type="ECO:0000313" key="1">
    <source>
        <dbReference type="EMBL" id="OQB40546.1"/>
    </source>
</evidence>
<organism evidence="1">
    <name type="scientific">candidate division CPR1 bacterium ADurb.Bin160</name>
    <dbReference type="NCBI Taxonomy" id="1852826"/>
    <lineage>
        <taxon>Bacteria</taxon>
        <taxon>candidate division CPR1</taxon>
    </lineage>
</organism>
<protein>
    <submittedName>
        <fullName evidence="1">Uncharacterized protein</fullName>
    </submittedName>
</protein>
<dbReference type="EMBL" id="MWDB01000040">
    <property type="protein sequence ID" value="OQB40546.1"/>
    <property type="molecule type" value="Genomic_DNA"/>
</dbReference>
<gene>
    <name evidence="1" type="ORF">BWY04_01301</name>
</gene>
<accession>A0A1V5ZKH9</accession>